<dbReference type="OrthoDB" id="5459937at2"/>
<name>A0A1Y5SVA4_9RHOB</name>
<dbReference type="InterPro" id="IPR000182">
    <property type="entry name" value="GNAT_dom"/>
</dbReference>
<reference evidence="4 5" key="1">
    <citation type="submission" date="2017-03" db="EMBL/GenBank/DDBJ databases">
        <authorList>
            <person name="Afonso C.L."/>
            <person name="Miller P.J."/>
            <person name="Scott M.A."/>
            <person name="Spackman E."/>
            <person name="Goraichik I."/>
            <person name="Dimitrov K.M."/>
            <person name="Suarez D.L."/>
            <person name="Swayne D.E."/>
        </authorList>
    </citation>
    <scope>NUCLEOTIDE SEQUENCE [LARGE SCALE GENOMIC DNA]</scope>
    <source>
        <strain evidence="4 5">CECT 7023</strain>
    </source>
</reference>
<dbReference type="PANTHER" id="PTHR43072">
    <property type="entry name" value="N-ACETYLTRANSFERASE"/>
    <property type="match status" value="1"/>
</dbReference>
<evidence type="ECO:0000256" key="1">
    <source>
        <dbReference type="ARBA" id="ARBA00022679"/>
    </source>
</evidence>
<evidence type="ECO:0000313" key="5">
    <source>
        <dbReference type="Proteomes" id="UP000193900"/>
    </source>
</evidence>
<dbReference type="InterPro" id="IPR016181">
    <property type="entry name" value="Acyl_CoA_acyltransferase"/>
</dbReference>
<accession>A0A1Y5SVA4</accession>
<dbReference type="PANTHER" id="PTHR43072:SF23">
    <property type="entry name" value="UPF0039 PROTEIN C11D3.02C"/>
    <property type="match status" value="1"/>
</dbReference>
<feature type="domain" description="N-acetyltransferase" evidence="3">
    <location>
        <begin position="1"/>
        <end position="156"/>
    </location>
</feature>
<dbReference type="SUPFAM" id="SSF55729">
    <property type="entry name" value="Acyl-CoA N-acyltransferases (Nat)"/>
    <property type="match status" value="1"/>
</dbReference>
<dbReference type="Pfam" id="PF13420">
    <property type="entry name" value="Acetyltransf_4"/>
    <property type="match status" value="1"/>
</dbReference>
<dbReference type="RefSeq" id="WP_085878835.1">
    <property type="nucleotide sequence ID" value="NZ_FWFZ01000008.1"/>
</dbReference>
<dbReference type="EC" id="2.3.1.-" evidence="4"/>
<dbReference type="PROSITE" id="PS51186">
    <property type="entry name" value="GNAT"/>
    <property type="match status" value="1"/>
</dbReference>
<evidence type="ECO:0000259" key="3">
    <source>
        <dbReference type="PROSITE" id="PS51186"/>
    </source>
</evidence>
<keyword evidence="5" id="KW-1185">Reference proteome</keyword>
<proteinExistence type="predicted"/>
<sequence>MIRTATPADALAIAEIWNHYIRVSTNTFASIEKTEADIAMLLESRPIFVADQAGNISGFAHWGPFRGADGYRHTAEHTVYLRPDTARRGTGRALMAEVEAHAAAAGIHTIWAAISAENAAGIAFHERLGYTDAVRLNEVGRKFDRWLDLVLMQKRL</sequence>
<evidence type="ECO:0000256" key="2">
    <source>
        <dbReference type="ARBA" id="ARBA00023315"/>
    </source>
</evidence>
<evidence type="ECO:0000313" key="4">
    <source>
        <dbReference type="EMBL" id="SLN47373.1"/>
    </source>
</evidence>
<gene>
    <name evidence="4" type="primary">yncA</name>
    <name evidence="4" type="ORF">ROA7023_01985</name>
</gene>
<dbReference type="AlphaFoldDB" id="A0A1Y5SVA4"/>
<dbReference type="EMBL" id="FWFZ01000008">
    <property type="protein sequence ID" value="SLN47373.1"/>
    <property type="molecule type" value="Genomic_DNA"/>
</dbReference>
<protein>
    <submittedName>
        <fullName evidence="4">N-acyltransferase YncA</fullName>
        <ecNumber evidence="4">2.3.1.-</ecNumber>
    </submittedName>
</protein>
<keyword evidence="2 4" id="KW-0012">Acyltransferase</keyword>
<dbReference type="GO" id="GO:0016747">
    <property type="term" value="F:acyltransferase activity, transferring groups other than amino-acyl groups"/>
    <property type="evidence" value="ECO:0007669"/>
    <property type="project" value="InterPro"/>
</dbReference>
<dbReference type="Gene3D" id="3.40.630.30">
    <property type="match status" value="1"/>
</dbReference>
<dbReference type="Proteomes" id="UP000193900">
    <property type="component" value="Unassembled WGS sequence"/>
</dbReference>
<keyword evidence="1 4" id="KW-0808">Transferase</keyword>
<organism evidence="4 5">
    <name type="scientific">Roseisalinus antarcticus</name>
    <dbReference type="NCBI Taxonomy" id="254357"/>
    <lineage>
        <taxon>Bacteria</taxon>
        <taxon>Pseudomonadati</taxon>
        <taxon>Pseudomonadota</taxon>
        <taxon>Alphaproteobacteria</taxon>
        <taxon>Rhodobacterales</taxon>
        <taxon>Roseobacteraceae</taxon>
        <taxon>Roseisalinus</taxon>
    </lineage>
</organism>